<reference evidence="2 3" key="1">
    <citation type="submission" date="2017-03" db="EMBL/GenBank/DDBJ databases">
        <title>Isolation of Levoglucosan Utilizing Bacteria.</title>
        <authorList>
            <person name="Arya A.S."/>
        </authorList>
    </citation>
    <scope>NUCLEOTIDE SEQUENCE [LARGE SCALE GENOMIC DNA]</scope>
    <source>
        <strain evidence="2 3">MEC069</strain>
    </source>
</reference>
<dbReference type="InterPro" id="IPR020941">
    <property type="entry name" value="SUFU-like_domain"/>
</dbReference>
<accession>A0A4Y8Q2D8</accession>
<protein>
    <recommendedName>
        <fullName evidence="1">Suppressor of fused-like domain-containing protein</fullName>
    </recommendedName>
</protein>
<evidence type="ECO:0000259" key="1">
    <source>
        <dbReference type="Pfam" id="PF05076"/>
    </source>
</evidence>
<keyword evidence="3" id="KW-1185">Reference proteome</keyword>
<evidence type="ECO:0000313" key="3">
    <source>
        <dbReference type="Proteomes" id="UP000298246"/>
    </source>
</evidence>
<dbReference type="Pfam" id="PF05076">
    <property type="entry name" value="SUFU"/>
    <property type="match status" value="1"/>
</dbReference>
<evidence type="ECO:0000313" key="2">
    <source>
        <dbReference type="EMBL" id="TFE88003.1"/>
    </source>
</evidence>
<gene>
    <name evidence="2" type="ORF">B5M42_10625</name>
</gene>
<dbReference type="Proteomes" id="UP000298246">
    <property type="component" value="Unassembled WGS sequence"/>
</dbReference>
<dbReference type="EMBL" id="MYFO01000011">
    <property type="protein sequence ID" value="TFE88003.1"/>
    <property type="molecule type" value="Genomic_DNA"/>
</dbReference>
<proteinExistence type="predicted"/>
<comment type="caution">
    <text evidence="2">The sequence shown here is derived from an EMBL/GenBank/DDBJ whole genome shotgun (WGS) entry which is preliminary data.</text>
</comment>
<name>A0A4Y8Q2D8_9BACL</name>
<feature type="domain" description="Suppressor of fused-like" evidence="1">
    <location>
        <begin position="51"/>
        <end position="208"/>
    </location>
</feature>
<dbReference type="OrthoDB" id="8479146at2"/>
<dbReference type="AlphaFoldDB" id="A0A4Y8Q2D8"/>
<sequence length="211" mass="23586">MRRTYPALAHLPTTMEVAMNVTEDNKKIANQLLQAFGGRPDVFRYYDENKENSLDILSCKDRPYEGVTAYSTIGLSGYELDPLPDGTQLHLEIAAVCDSRYTWFPNALLAMSFDVIKAGYGFAPGLVFQHVLADYAQGLDMKHVLFVPAFFWEQLRAPLAIGGGKQVTWLYAMPISEREHAFAAENGTGQLGDLFQSHAINMFDLNRKSVV</sequence>
<organism evidence="2 3">
    <name type="scientific">Paenibacillus athensensis</name>
    <dbReference type="NCBI Taxonomy" id="1967502"/>
    <lineage>
        <taxon>Bacteria</taxon>
        <taxon>Bacillati</taxon>
        <taxon>Bacillota</taxon>
        <taxon>Bacilli</taxon>
        <taxon>Bacillales</taxon>
        <taxon>Paenibacillaceae</taxon>
        <taxon>Paenibacillus</taxon>
    </lineage>
</organism>